<dbReference type="SUPFAM" id="SSF47384">
    <property type="entry name" value="Homodimeric domain of signal transducing histidine kinase"/>
    <property type="match status" value="1"/>
</dbReference>
<reference evidence="9 10" key="1">
    <citation type="submission" date="2021-03" db="EMBL/GenBank/DDBJ databases">
        <authorList>
            <person name="So Y."/>
        </authorList>
    </citation>
    <scope>NUCLEOTIDE SEQUENCE [LARGE SCALE GENOMIC DNA]</scope>
    <source>
        <strain evidence="9 10">SSH11</strain>
    </source>
</reference>
<dbReference type="Pfam" id="PF00512">
    <property type="entry name" value="HisKA"/>
    <property type="match status" value="1"/>
</dbReference>
<evidence type="ECO:0000259" key="8">
    <source>
        <dbReference type="PROSITE" id="PS50113"/>
    </source>
</evidence>
<dbReference type="PROSITE" id="PS50109">
    <property type="entry name" value="HIS_KIN"/>
    <property type="match status" value="1"/>
</dbReference>
<keyword evidence="6" id="KW-0902">Two-component regulatory system</keyword>
<feature type="domain" description="PAC" evidence="8">
    <location>
        <begin position="1"/>
        <end position="43"/>
    </location>
</feature>
<sequence length="282" mass="30733">MFWNEVRLAPLREDGNRHAPPRYYVGFQRDVTDRVVASMELQRALRAAKEAEAAKLTFFKAMDHEFRTPIGIIIGFSDILAAATERGAPEPRQISYLGDIRSAAHHLLMMVEDVRRYLRITSPTDLKRERVFLAKAIEGAAHRVEPVLHGLGAKLHIAVSEQVAVSADLPLLQQALANLIAELARRAARAADVAVEICPSEDLAVAEVRCPSLILPEGAFSGPNQLHGCGDILNRGLEGAGVGLVVAERIIRFHGGELRIRSDAGSGTAIRVALPRDNNPAE</sequence>
<dbReference type="InterPro" id="IPR036890">
    <property type="entry name" value="HATPase_C_sf"/>
</dbReference>
<dbReference type="InterPro" id="IPR004358">
    <property type="entry name" value="Sig_transdc_His_kin-like_C"/>
</dbReference>
<dbReference type="Proteomes" id="UP000681594">
    <property type="component" value="Unassembled WGS sequence"/>
</dbReference>
<dbReference type="SMART" id="SM00388">
    <property type="entry name" value="HisKA"/>
    <property type="match status" value="1"/>
</dbReference>
<gene>
    <name evidence="9" type="ORF">J8J14_23025</name>
</gene>
<dbReference type="PANTHER" id="PTHR43711:SF1">
    <property type="entry name" value="HISTIDINE KINASE 1"/>
    <property type="match status" value="1"/>
</dbReference>
<dbReference type="CDD" id="cd00082">
    <property type="entry name" value="HisKA"/>
    <property type="match status" value="1"/>
</dbReference>
<keyword evidence="4" id="KW-0808">Transferase</keyword>
<dbReference type="PANTHER" id="PTHR43711">
    <property type="entry name" value="TWO-COMPONENT HISTIDINE KINASE"/>
    <property type="match status" value="1"/>
</dbReference>
<dbReference type="InterPro" id="IPR005467">
    <property type="entry name" value="His_kinase_dom"/>
</dbReference>
<dbReference type="InterPro" id="IPR050736">
    <property type="entry name" value="Sensor_HK_Regulatory"/>
</dbReference>
<dbReference type="Pfam" id="PF02518">
    <property type="entry name" value="HATPase_c"/>
    <property type="match status" value="1"/>
</dbReference>
<dbReference type="SUPFAM" id="SSF55874">
    <property type="entry name" value="ATPase domain of HSP90 chaperone/DNA topoisomerase II/histidine kinase"/>
    <property type="match status" value="1"/>
</dbReference>
<evidence type="ECO:0000259" key="7">
    <source>
        <dbReference type="PROSITE" id="PS50109"/>
    </source>
</evidence>
<comment type="catalytic activity">
    <reaction evidence="1">
        <text>ATP + protein L-histidine = ADP + protein N-phospho-L-histidine.</text>
        <dbReference type="EC" id="2.7.13.3"/>
    </reaction>
</comment>
<dbReference type="Gene3D" id="3.30.565.10">
    <property type="entry name" value="Histidine kinase-like ATPase, C-terminal domain"/>
    <property type="match status" value="1"/>
</dbReference>
<dbReference type="EC" id="2.7.13.3" evidence="2"/>
<feature type="domain" description="Histidine kinase" evidence="7">
    <location>
        <begin position="61"/>
        <end position="278"/>
    </location>
</feature>
<dbReference type="InterPro" id="IPR003594">
    <property type="entry name" value="HATPase_dom"/>
</dbReference>
<keyword evidence="10" id="KW-1185">Reference proteome</keyword>
<dbReference type="PROSITE" id="PS50113">
    <property type="entry name" value="PAC"/>
    <property type="match status" value="1"/>
</dbReference>
<name>A0ABS4AKT4_9PROT</name>
<evidence type="ECO:0000256" key="3">
    <source>
        <dbReference type="ARBA" id="ARBA00022553"/>
    </source>
</evidence>
<evidence type="ECO:0000256" key="4">
    <source>
        <dbReference type="ARBA" id="ARBA00022679"/>
    </source>
</evidence>
<keyword evidence="5" id="KW-0418">Kinase</keyword>
<comment type="caution">
    <text evidence="9">The sequence shown here is derived from an EMBL/GenBank/DDBJ whole genome shotgun (WGS) entry which is preliminary data.</text>
</comment>
<protein>
    <recommendedName>
        <fullName evidence="2">histidine kinase</fullName>
        <ecNumber evidence="2">2.7.13.3</ecNumber>
    </recommendedName>
</protein>
<evidence type="ECO:0000256" key="5">
    <source>
        <dbReference type="ARBA" id="ARBA00022777"/>
    </source>
</evidence>
<dbReference type="Gene3D" id="3.30.450.20">
    <property type="entry name" value="PAS domain"/>
    <property type="match status" value="1"/>
</dbReference>
<evidence type="ECO:0000313" key="10">
    <source>
        <dbReference type="Proteomes" id="UP000681594"/>
    </source>
</evidence>
<proteinExistence type="predicted"/>
<dbReference type="InterPro" id="IPR036097">
    <property type="entry name" value="HisK_dim/P_sf"/>
</dbReference>
<evidence type="ECO:0000256" key="6">
    <source>
        <dbReference type="ARBA" id="ARBA00023012"/>
    </source>
</evidence>
<evidence type="ECO:0000313" key="9">
    <source>
        <dbReference type="EMBL" id="MBP0447636.1"/>
    </source>
</evidence>
<dbReference type="InterPro" id="IPR000700">
    <property type="entry name" value="PAS-assoc_C"/>
</dbReference>
<evidence type="ECO:0000256" key="1">
    <source>
        <dbReference type="ARBA" id="ARBA00000085"/>
    </source>
</evidence>
<accession>A0ABS4AKT4</accession>
<keyword evidence="3" id="KW-0597">Phosphoprotein</keyword>
<dbReference type="InterPro" id="IPR003661">
    <property type="entry name" value="HisK_dim/P_dom"/>
</dbReference>
<dbReference type="PRINTS" id="PR00344">
    <property type="entry name" value="BCTRLSENSOR"/>
</dbReference>
<dbReference type="EMBL" id="JAGIZB010000046">
    <property type="protein sequence ID" value="MBP0447636.1"/>
    <property type="molecule type" value="Genomic_DNA"/>
</dbReference>
<organism evidence="9 10">
    <name type="scientific">Pararoseomonas baculiformis</name>
    <dbReference type="NCBI Taxonomy" id="2820812"/>
    <lineage>
        <taxon>Bacteria</taxon>
        <taxon>Pseudomonadati</taxon>
        <taxon>Pseudomonadota</taxon>
        <taxon>Alphaproteobacteria</taxon>
        <taxon>Acetobacterales</taxon>
        <taxon>Acetobacteraceae</taxon>
        <taxon>Pararoseomonas</taxon>
    </lineage>
</organism>
<dbReference type="Gene3D" id="1.10.287.130">
    <property type="match status" value="1"/>
</dbReference>
<evidence type="ECO:0000256" key="2">
    <source>
        <dbReference type="ARBA" id="ARBA00012438"/>
    </source>
</evidence>